<organism evidence="7 8">
    <name type="scientific">Crotalus adamanteus</name>
    <name type="common">Eastern diamondback rattlesnake</name>
    <dbReference type="NCBI Taxonomy" id="8729"/>
    <lineage>
        <taxon>Eukaryota</taxon>
        <taxon>Metazoa</taxon>
        <taxon>Chordata</taxon>
        <taxon>Craniata</taxon>
        <taxon>Vertebrata</taxon>
        <taxon>Euteleostomi</taxon>
        <taxon>Lepidosauria</taxon>
        <taxon>Squamata</taxon>
        <taxon>Bifurcata</taxon>
        <taxon>Unidentata</taxon>
        <taxon>Episquamata</taxon>
        <taxon>Toxicofera</taxon>
        <taxon>Serpentes</taxon>
        <taxon>Colubroidea</taxon>
        <taxon>Viperidae</taxon>
        <taxon>Crotalinae</taxon>
        <taxon>Crotalus</taxon>
    </lineage>
</organism>
<keyword evidence="4 5" id="KW-0687">Ribonucleoprotein</keyword>
<comment type="caution">
    <text evidence="7">The sequence shown here is derived from an EMBL/GenBank/DDBJ whole genome shotgun (WGS) entry which is preliminary data.</text>
</comment>
<feature type="region of interest" description="Disordered" evidence="6">
    <location>
        <begin position="1"/>
        <end position="101"/>
    </location>
</feature>
<dbReference type="InterPro" id="IPR023407">
    <property type="entry name" value="Ribosomal_eS27_Zn-bd_dom_sf"/>
</dbReference>
<sequence length="268" mass="29129">MALAPGPSPPWGGDLQGRGSWPTLERGKKQGGKKKARIRREETLEKEELKFSSALLLAPSSSSSSNKDTQTPPSLPPPAGQGSSPPSRREGLTPDSDGEEEQLSIIHCWEVIHSSAKEEMESSRAPHQDGASLPPSLSLTHTNTSGSPGPPERTSARARETPQRIYRALLPASLLSARSCLHAKMPLAKDLLHPSPEEEKRKHKKKRLVQSPNSYFMDVKCPGCYKITTVFSHAQTVVLCVGCSTVLCQPTGGKARLTEGCSFRRKQH</sequence>
<comment type="similarity">
    <text evidence="1 5">Belongs to the eukaryotic ribosomal protein eS27 family.</text>
</comment>
<keyword evidence="5" id="KW-0479">Metal-binding</keyword>
<dbReference type="HAMAP" id="MF_00371">
    <property type="entry name" value="Ribosomal_eS27"/>
    <property type="match status" value="1"/>
</dbReference>
<feature type="compositionally biased region" description="Pro residues" evidence="6">
    <location>
        <begin position="1"/>
        <end position="10"/>
    </location>
</feature>
<evidence type="ECO:0000313" key="7">
    <source>
        <dbReference type="EMBL" id="KAK9391051.1"/>
    </source>
</evidence>
<dbReference type="InterPro" id="IPR000592">
    <property type="entry name" value="Ribosomal_eS27"/>
</dbReference>
<keyword evidence="2 5" id="KW-0862">Zinc</keyword>
<feature type="compositionally biased region" description="Low complexity" evidence="6">
    <location>
        <begin position="52"/>
        <end position="65"/>
    </location>
</feature>
<evidence type="ECO:0000256" key="6">
    <source>
        <dbReference type="SAM" id="MobiDB-lite"/>
    </source>
</evidence>
<keyword evidence="3 5" id="KW-0689">Ribosomal protein</keyword>
<accession>A0AAW1AMP9</accession>
<dbReference type="Pfam" id="PF01667">
    <property type="entry name" value="Ribosomal_S27e"/>
    <property type="match status" value="1"/>
</dbReference>
<dbReference type="EMBL" id="JAOTOJ010000019">
    <property type="protein sequence ID" value="KAK9391051.1"/>
    <property type="molecule type" value="Genomic_DNA"/>
</dbReference>
<evidence type="ECO:0000256" key="3">
    <source>
        <dbReference type="ARBA" id="ARBA00022980"/>
    </source>
</evidence>
<keyword evidence="5" id="KW-0863">Zinc-finger</keyword>
<evidence type="ECO:0000313" key="8">
    <source>
        <dbReference type="Proteomes" id="UP001474421"/>
    </source>
</evidence>
<dbReference type="Gene3D" id="2.20.25.100">
    <property type="entry name" value="Zn-binding ribosomal proteins"/>
    <property type="match status" value="1"/>
</dbReference>
<dbReference type="Proteomes" id="UP001474421">
    <property type="component" value="Unassembled WGS sequence"/>
</dbReference>
<feature type="compositionally biased region" description="Polar residues" evidence="6">
    <location>
        <begin position="135"/>
        <end position="147"/>
    </location>
</feature>
<proteinExistence type="inferred from homology"/>
<keyword evidence="8" id="KW-1185">Reference proteome</keyword>
<dbReference type="GO" id="GO:1990904">
    <property type="term" value="C:ribonucleoprotein complex"/>
    <property type="evidence" value="ECO:0007669"/>
    <property type="project" value="UniProtKB-KW"/>
</dbReference>
<dbReference type="GO" id="GO:0008270">
    <property type="term" value="F:zinc ion binding"/>
    <property type="evidence" value="ECO:0007669"/>
    <property type="project" value="UniProtKB-KW"/>
</dbReference>
<feature type="compositionally biased region" description="Basic and acidic residues" evidence="6">
    <location>
        <begin position="117"/>
        <end position="127"/>
    </location>
</feature>
<dbReference type="FunFam" id="2.20.25.100:FF:000001">
    <property type="entry name" value="40S ribosomal protein S27"/>
    <property type="match status" value="1"/>
</dbReference>
<evidence type="ECO:0000256" key="1">
    <source>
        <dbReference type="ARBA" id="ARBA00010919"/>
    </source>
</evidence>
<evidence type="ECO:0000256" key="5">
    <source>
        <dbReference type="RuleBase" id="RU000671"/>
    </source>
</evidence>
<dbReference type="PROSITE" id="PS01168">
    <property type="entry name" value="RIBOSOMAL_S27E"/>
    <property type="match status" value="1"/>
</dbReference>
<dbReference type="InterPro" id="IPR011332">
    <property type="entry name" value="Ribosomal_zn-bd"/>
</dbReference>
<evidence type="ECO:0000256" key="2">
    <source>
        <dbReference type="ARBA" id="ARBA00022833"/>
    </source>
</evidence>
<gene>
    <name evidence="7" type="ORF">NXF25_018381</name>
</gene>
<feature type="region of interest" description="Disordered" evidence="6">
    <location>
        <begin position="117"/>
        <end position="160"/>
    </location>
</feature>
<name>A0AAW1AMP9_CROAD</name>
<dbReference type="AlphaFoldDB" id="A0AAW1AMP9"/>
<feature type="compositionally biased region" description="Basic and acidic residues" evidence="6">
    <location>
        <begin position="39"/>
        <end position="50"/>
    </location>
</feature>
<dbReference type="SUPFAM" id="SSF57829">
    <property type="entry name" value="Zn-binding ribosomal proteins"/>
    <property type="match status" value="1"/>
</dbReference>
<dbReference type="GO" id="GO:0005840">
    <property type="term" value="C:ribosome"/>
    <property type="evidence" value="ECO:0007669"/>
    <property type="project" value="UniProtKB-KW"/>
</dbReference>
<dbReference type="PANTHER" id="PTHR11594">
    <property type="entry name" value="40S RIBOSOMAL PROTEIN S27"/>
    <property type="match status" value="1"/>
</dbReference>
<dbReference type="GO" id="GO:0006412">
    <property type="term" value="P:translation"/>
    <property type="evidence" value="ECO:0007669"/>
    <property type="project" value="InterPro"/>
</dbReference>
<evidence type="ECO:0000256" key="4">
    <source>
        <dbReference type="ARBA" id="ARBA00023274"/>
    </source>
</evidence>
<reference evidence="7 8" key="1">
    <citation type="journal article" date="2024" name="Proc. Natl. Acad. Sci. U.S.A.">
        <title>The genetic regulatory architecture and epigenomic basis for age-related changes in rattlesnake venom.</title>
        <authorList>
            <person name="Hogan M.P."/>
            <person name="Holding M.L."/>
            <person name="Nystrom G.S."/>
            <person name="Colston T.J."/>
            <person name="Bartlett D.A."/>
            <person name="Mason A.J."/>
            <person name="Ellsworth S.A."/>
            <person name="Rautsaw R.M."/>
            <person name="Lawrence K.C."/>
            <person name="Strickland J.L."/>
            <person name="He B."/>
            <person name="Fraser P."/>
            <person name="Margres M.J."/>
            <person name="Gilbert D.M."/>
            <person name="Gibbs H.L."/>
            <person name="Parkinson C.L."/>
            <person name="Rokyta D.R."/>
        </authorList>
    </citation>
    <scope>NUCLEOTIDE SEQUENCE [LARGE SCALE GENOMIC DNA]</scope>
    <source>
        <strain evidence="7">DRR0105</strain>
    </source>
</reference>
<protein>
    <recommendedName>
        <fullName evidence="5">40S ribosomal protein S27</fullName>
    </recommendedName>
</protein>
<feature type="compositionally biased region" description="Basic residues" evidence="6">
    <location>
        <begin position="29"/>
        <end position="38"/>
    </location>
</feature>
<comment type="cofactor">
    <cofactor evidence="5">
        <name>Zn(2+)</name>
        <dbReference type="ChEBI" id="CHEBI:29105"/>
    </cofactor>
    <text evidence="5">Binds 1 zinc ion per subunit.</text>
</comment>
<dbReference type="GO" id="GO:0003735">
    <property type="term" value="F:structural constituent of ribosome"/>
    <property type="evidence" value="ECO:0007669"/>
    <property type="project" value="InterPro"/>
</dbReference>